<evidence type="ECO:0000313" key="2">
    <source>
        <dbReference type="EMBL" id="KAK0417833.1"/>
    </source>
</evidence>
<feature type="signal peptide" evidence="1">
    <location>
        <begin position="1"/>
        <end position="24"/>
    </location>
</feature>
<feature type="chain" id="PRO_5041269572" description="Allatostatin C" evidence="1">
    <location>
        <begin position="25"/>
        <end position="89"/>
    </location>
</feature>
<dbReference type="AlphaFoldDB" id="A0AA39I4T2"/>
<reference evidence="2" key="1">
    <citation type="submission" date="2023-06" db="EMBL/GenBank/DDBJ databases">
        <title>Genomic analysis of the entomopathogenic nematode Steinernema hermaphroditum.</title>
        <authorList>
            <person name="Schwarz E.M."/>
            <person name="Heppert J.K."/>
            <person name="Baniya A."/>
            <person name="Schwartz H.T."/>
            <person name="Tan C.-H."/>
            <person name="Antoshechkin I."/>
            <person name="Sternberg P.W."/>
            <person name="Goodrich-Blair H."/>
            <person name="Dillman A.R."/>
        </authorList>
    </citation>
    <scope>NUCLEOTIDE SEQUENCE</scope>
    <source>
        <strain evidence="2">PS9179</strain>
        <tissue evidence="2">Whole animal</tissue>
    </source>
</reference>
<accession>A0AA39I4T2</accession>
<evidence type="ECO:0000256" key="1">
    <source>
        <dbReference type="SAM" id="SignalP"/>
    </source>
</evidence>
<evidence type="ECO:0008006" key="4">
    <source>
        <dbReference type="Google" id="ProtNLM"/>
    </source>
</evidence>
<dbReference type="EMBL" id="JAUCMV010000002">
    <property type="protein sequence ID" value="KAK0417833.1"/>
    <property type="molecule type" value="Genomic_DNA"/>
</dbReference>
<protein>
    <recommendedName>
        <fullName evidence="4">Allatostatin C</fullName>
    </recommendedName>
</protein>
<keyword evidence="3" id="KW-1185">Reference proteome</keyword>
<proteinExistence type="predicted"/>
<gene>
    <name evidence="2" type="ORF">QR680_013234</name>
</gene>
<comment type="caution">
    <text evidence="2">The sequence shown here is derived from an EMBL/GenBank/DDBJ whole genome shotgun (WGS) entry which is preliminary data.</text>
</comment>
<keyword evidence="1" id="KW-0732">Signal</keyword>
<organism evidence="2 3">
    <name type="scientific">Steinernema hermaphroditum</name>
    <dbReference type="NCBI Taxonomy" id="289476"/>
    <lineage>
        <taxon>Eukaryota</taxon>
        <taxon>Metazoa</taxon>
        <taxon>Ecdysozoa</taxon>
        <taxon>Nematoda</taxon>
        <taxon>Chromadorea</taxon>
        <taxon>Rhabditida</taxon>
        <taxon>Tylenchina</taxon>
        <taxon>Panagrolaimomorpha</taxon>
        <taxon>Strongyloidoidea</taxon>
        <taxon>Steinernematidae</taxon>
        <taxon>Steinernema</taxon>
    </lineage>
</organism>
<sequence length="89" mass="10248">MTSLAHRLLLALLIFCVLSTVSQARPPSDLSLLHDILEDTQKQLDQELKALDYVLEHLLRNRRQTTEGMSPAELRNLKRTRCFFNPISC</sequence>
<evidence type="ECO:0000313" key="3">
    <source>
        <dbReference type="Proteomes" id="UP001175271"/>
    </source>
</evidence>
<name>A0AA39I4T2_9BILA</name>
<dbReference type="Proteomes" id="UP001175271">
    <property type="component" value="Unassembled WGS sequence"/>
</dbReference>